<dbReference type="PANTHER" id="PTHR11748">
    <property type="entry name" value="D-LACTATE DEHYDROGENASE"/>
    <property type="match status" value="1"/>
</dbReference>
<dbReference type="InterPro" id="IPR036318">
    <property type="entry name" value="FAD-bd_PCMH-like_sf"/>
</dbReference>
<dbReference type="InterPro" id="IPR016169">
    <property type="entry name" value="FAD-bd_PCMH_sub2"/>
</dbReference>
<dbReference type="InterPro" id="IPR016164">
    <property type="entry name" value="FAD-linked_Oxase-like_C"/>
</dbReference>
<dbReference type="PROSITE" id="PS51387">
    <property type="entry name" value="FAD_PCMH"/>
    <property type="match status" value="1"/>
</dbReference>
<protein>
    <submittedName>
        <fullName evidence="4">Glycolate oxidase subunit GlcE</fullName>
    </submittedName>
</protein>
<dbReference type="SUPFAM" id="SSF55103">
    <property type="entry name" value="FAD-linked oxidases, C-terminal domain"/>
    <property type="match status" value="1"/>
</dbReference>
<evidence type="ECO:0000313" key="4">
    <source>
        <dbReference type="EMBL" id="RRJ84281.1"/>
    </source>
</evidence>
<keyword evidence="5" id="KW-1185">Reference proteome</keyword>
<dbReference type="AlphaFoldDB" id="A0A3P3VNE9"/>
<dbReference type="RefSeq" id="WP_125014708.1">
    <property type="nucleotide sequence ID" value="NZ_QWEZ01000001.1"/>
</dbReference>
<dbReference type="EMBL" id="QWEZ01000001">
    <property type="protein sequence ID" value="RRJ84281.1"/>
    <property type="molecule type" value="Genomic_DNA"/>
</dbReference>
<dbReference type="Proteomes" id="UP000280792">
    <property type="component" value="Unassembled WGS sequence"/>
</dbReference>
<name>A0A3P3VNE9_9GAMM</name>
<dbReference type="GO" id="GO:0003824">
    <property type="term" value="F:catalytic activity"/>
    <property type="evidence" value="ECO:0007669"/>
    <property type="project" value="InterPro"/>
</dbReference>
<proteinExistence type="predicted"/>
<sequence length="352" mass="38418">MTDQLAQIIDQVNTARHSNRPLLIKGGGSKSFMGRASSEGDILEVSGHRGIVNYQPVELVLTARAGTPIRDIEAALDEQGQRLSFEPPLFGGEATIGGTLATNQSGPGRPWQGSVRDMVLGVRLVNGEGEHLRFGGQVMKNVAGYDLSRFQAGAMGTLGVITEVSLKVLPKPACSRTLRIECDAQEAIDTMNRLAGTPKPLTAACWLDGVLYLRLEGASSAVEGTIAQWPGAVWEEVADFWTRLREQQLDYFEGDQPLWRFSINSAAPQLAAAGQLIDWGGSQRWLRGEQDSEALQHWAREQGGSVALYRGGDRLGEVNPPLPEPIQRLHQRVKHAVDPHGLFNPGRLYSWL</sequence>
<evidence type="ECO:0000256" key="1">
    <source>
        <dbReference type="ARBA" id="ARBA00022630"/>
    </source>
</evidence>
<evidence type="ECO:0000313" key="5">
    <source>
        <dbReference type="Proteomes" id="UP000280792"/>
    </source>
</evidence>
<reference evidence="4 5" key="1">
    <citation type="submission" date="2018-08" db="EMBL/GenBank/DDBJ databases">
        <authorList>
            <person name="Khan S.A."/>
        </authorList>
    </citation>
    <scope>NUCLEOTIDE SEQUENCE [LARGE SCALE GENOMIC DNA]</scope>
    <source>
        <strain evidence="4 5">GTF-13</strain>
    </source>
</reference>
<gene>
    <name evidence="4" type="primary">glcE</name>
    <name evidence="4" type="ORF">D0544_04010</name>
</gene>
<comment type="caution">
    <text evidence="4">The sequence shown here is derived from an EMBL/GenBank/DDBJ whole genome shotgun (WGS) entry which is preliminary data.</text>
</comment>
<dbReference type="SUPFAM" id="SSF56176">
    <property type="entry name" value="FAD-binding/transporter-associated domain-like"/>
    <property type="match status" value="1"/>
</dbReference>
<accession>A0A3P3VNE9</accession>
<dbReference type="InterPro" id="IPR006094">
    <property type="entry name" value="Oxid_FAD_bind_N"/>
</dbReference>
<dbReference type="PANTHER" id="PTHR11748:SF103">
    <property type="entry name" value="GLYCOLATE OXIDASE SUBUNIT GLCE"/>
    <property type="match status" value="1"/>
</dbReference>
<dbReference type="Gene3D" id="3.30.465.10">
    <property type="match status" value="1"/>
</dbReference>
<organism evidence="4 5">
    <name type="scientific">Aestuariirhabdus litorea</name>
    <dbReference type="NCBI Taxonomy" id="2528527"/>
    <lineage>
        <taxon>Bacteria</taxon>
        <taxon>Pseudomonadati</taxon>
        <taxon>Pseudomonadota</taxon>
        <taxon>Gammaproteobacteria</taxon>
        <taxon>Oceanospirillales</taxon>
        <taxon>Aestuariirhabdaceae</taxon>
        <taxon>Aestuariirhabdus</taxon>
    </lineage>
</organism>
<reference evidence="4 5" key="2">
    <citation type="submission" date="2018-12" db="EMBL/GenBank/DDBJ databases">
        <title>Simiduia agarivorans gen. nov., sp. nov., a marine, agarolytic bacterium isolated from shallow coastal water from Keelung, Taiwan.</title>
        <authorList>
            <person name="Shieh W.Y."/>
        </authorList>
    </citation>
    <scope>NUCLEOTIDE SEQUENCE [LARGE SCALE GENOMIC DNA]</scope>
    <source>
        <strain evidence="4 5">GTF-13</strain>
    </source>
</reference>
<keyword evidence="2" id="KW-0274">FAD</keyword>
<dbReference type="GO" id="GO:0071949">
    <property type="term" value="F:FAD binding"/>
    <property type="evidence" value="ECO:0007669"/>
    <property type="project" value="InterPro"/>
</dbReference>
<evidence type="ECO:0000256" key="2">
    <source>
        <dbReference type="ARBA" id="ARBA00022827"/>
    </source>
</evidence>
<evidence type="ECO:0000259" key="3">
    <source>
        <dbReference type="PROSITE" id="PS51387"/>
    </source>
</evidence>
<feature type="domain" description="FAD-binding PCMH-type" evidence="3">
    <location>
        <begin position="1"/>
        <end position="171"/>
    </location>
</feature>
<dbReference type="InterPro" id="IPR016166">
    <property type="entry name" value="FAD-bd_PCMH"/>
</dbReference>
<keyword evidence="1" id="KW-0285">Flavoprotein</keyword>
<dbReference type="NCBIfam" id="NF008439">
    <property type="entry name" value="PRK11282.1"/>
    <property type="match status" value="1"/>
</dbReference>
<dbReference type="Pfam" id="PF01565">
    <property type="entry name" value="FAD_binding_4"/>
    <property type="match status" value="1"/>
</dbReference>